<evidence type="ECO:0000313" key="2">
    <source>
        <dbReference type="EMBL" id="RUT65002.1"/>
    </source>
</evidence>
<protein>
    <recommendedName>
        <fullName evidence="1">Tse2 ADP-ribosyltransferase toxin domain-containing protein</fullName>
    </recommendedName>
</protein>
<name>A0A433ZSF5_MORMO</name>
<dbReference type="InterPro" id="IPR041018">
    <property type="entry name" value="ADPRTs_Tse2"/>
</dbReference>
<evidence type="ECO:0000313" key="3">
    <source>
        <dbReference type="Proteomes" id="UP000286908"/>
    </source>
</evidence>
<sequence>MFQVTEYLHLFNDDLYRMGNSTSPRLTNIRPIDIDTVIEDGILYVLPNTGGISLMDSEGLKINKMGGWVWRIPKNTHLPFELKLVNDRMGHYSLEPTKKMPESEFILHLESLVSHCERYLKK</sequence>
<organism evidence="2 3">
    <name type="scientific">Morganella morganii</name>
    <name type="common">Proteus morganii</name>
    <dbReference type="NCBI Taxonomy" id="582"/>
    <lineage>
        <taxon>Bacteria</taxon>
        <taxon>Pseudomonadati</taxon>
        <taxon>Pseudomonadota</taxon>
        <taxon>Gammaproteobacteria</taxon>
        <taxon>Enterobacterales</taxon>
        <taxon>Morganellaceae</taxon>
        <taxon>Morganella</taxon>
    </lineage>
</organism>
<comment type="caution">
    <text evidence="2">The sequence shown here is derived from an EMBL/GenBank/DDBJ whole genome shotgun (WGS) entry which is preliminary data.</text>
</comment>
<dbReference type="AlphaFoldDB" id="A0A433ZSF5"/>
<dbReference type="Proteomes" id="UP000286908">
    <property type="component" value="Unassembled WGS sequence"/>
</dbReference>
<reference evidence="2 3" key="1">
    <citation type="submission" date="2017-08" db="EMBL/GenBank/DDBJ databases">
        <title>Draft genome sequence of pheromone producing symbiont Morganella morganii, of the female New Zealand grass grub Costelytra giveni.</title>
        <authorList>
            <person name="Laugraud A."/>
            <person name="Young S.D."/>
            <person name="Hurst M.H."/>
        </authorList>
    </citation>
    <scope>NUCLEOTIDE SEQUENCE [LARGE SCALE GENOMIC DNA]</scope>
    <source>
        <strain evidence="2 3">MMsCG</strain>
    </source>
</reference>
<dbReference type="EMBL" id="NRQY01000001">
    <property type="protein sequence ID" value="RUT65002.1"/>
    <property type="molecule type" value="Genomic_DNA"/>
</dbReference>
<dbReference type="Pfam" id="PF18648">
    <property type="entry name" value="ADPRTs_Tse2"/>
    <property type="match status" value="1"/>
</dbReference>
<dbReference type="OrthoDB" id="6196254at2"/>
<gene>
    <name evidence="2" type="ORF">CKG00_00260</name>
</gene>
<feature type="domain" description="Tse2 ADP-ribosyltransferase toxin" evidence="1">
    <location>
        <begin position="14"/>
        <end position="108"/>
    </location>
</feature>
<evidence type="ECO:0000259" key="1">
    <source>
        <dbReference type="Pfam" id="PF18648"/>
    </source>
</evidence>
<proteinExistence type="predicted"/>
<accession>A0A433ZSF5</accession>